<evidence type="ECO:0000256" key="2">
    <source>
        <dbReference type="SAM" id="SignalP"/>
    </source>
</evidence>
<evidence type="ECO:0000313" key="4">
    <source>
        <dbReference type="Proteomes" id="UP000321424"/>
    </source>
</evidence>
<dbReference type="RefSeq" id="WP_147141755.1">
    <property type="nucleotide sequence ID" value="NZ_BJXA01000093.1"/>
</dbReference>
<organism evidence="3 4">
    <name type="scientific">Nocardia ninae NBRC 108245</name>
    <dbReference type="NCBI Taxonomy" id="1210091"/>
    <lineage>
        <taxon>Bacteria</taxon>
        <taxon>Bacillati</taxon>
        <taxon>Actinomycetota</taxon>
        <taxon>Actinomycetes</taxon>
        <taxon>Mycobacteriales</taxon>
        <taxon>Nocardiaceae</taxon>
        <taxon>Nocardia</taxon>
    </lineage>
</organism>
<name>A0A511MT01_9NOCA</name>
<accession>A0A511MT01</accession>
<sequence length="102" mass="10805">MFKALMMAGISAAAMVGGTVSLATATAAPAAASGVLPACIAMWETDRVIACAFRDQQQCQQWVEDGKILGYRESAAGCNWNEAGSHRPEWDNPQGYIGGRIK</sequence>
<protein>
    <recommendedName>
        <fullName evidence="5">DUF3551 domain-containing protein</fullName>
    </recommendedName>
</protein>
<evidence type="ECO:0000313" key="3">
    <source>
        <dbReference type="EMBL" id="GEM43317.1"/>
    </source>
</evidence>
<reference evidence="3 4" key="1">
    <citation type="submission" date="2019-07" db="EMBL/GenBank/DDBJ databases">
        <title>Whole genome shotgun sequence of Nocardia ninae NBRC 108245.</title>
        <authorList>
            <person name="Hosoyama A."/>
            <person name="Uohara A."/>
            <person name="Ohji S."/>
            <person name="Ichikawa N."/>
        </authorList>
    </citation>
    <scope>NUCLEOTIDE SEQUENCE [LARGE SCALE GENOMIC DNA]</scope>
    <source>
        <strain evidence="3 4">NBRC 108245</strain>
    </source>
</reference>
<proteinExistence type="predicted"/>
<feature type="chain" id="PRO_5038874746" description="DUF3551 domain-containing protein" evidence="2">
    <location>
        <begin position="26"/>
        <end position="102"/>
    </location>
</feature>
<keyword evidence="2" id="KW-0732">Signal</keyword>
<evidence type="ECO:0008006" key="5">
    <source>
        <dbReference type="Google" id="ProtNLM"/>
    </source>
</evidence>
<gene>
    <name evidence="3" type="ORF">NN4_78360</name>
</gene>
<keyword evidence="4" id="KW-1185">Reference proteome</keyword>
<evidence type="ECO:0000256" key="1">
    <source>
        <dbReference type="SAM" id="MobiDB-lite"/>
    </source>
</evidence>
<feature type="region of interest" description="Disordered" evidence="1">
    <location>
        <begin position="82"/>
        <end position="102"/>
    </location>
</feature>
<feature type="signal peptide" evidence="2">
    <location>
        <begin position="1"/>
        <end position="25"/>
    </location>
</feature>
<dbReference type="AlphaFoldDB" id="A0A511MT01"/>
<dbReference type="EMBL" id="BJXA01000093">
    <property type="protein sequence ID" value="GEM43317.1"/>
    <property type="molecule type" value="Genomic_DNA"/>
</dbReference>
<comment type="caution">
    <text evidence="3">The sequence shown here is derived from an EMBL/GenBank/DDBJ whole genome shotgun (WGS) entry which is preliminary data.</text>
</comment>
<dbReference type="Proteomes" id="UP000321424">
    <property type="component" value="Unassembled WGS sequence"/>
</dbReference>